<dbReference type="STRING" id="333673.A0A3M0JFC4"/>
<comment type="caution">
    <text evidence="1">The sequence shown here is derived from an EMBL/GenBank/DDBJ whole genome shotgun (WGS) entry which is preliminary data.</text>
</comment>
<gene>
    <name evidence="1" type="ORF">DUI87_24275</name>
</gene>
<evidence type="ECO:0000313" key="1">
    <source>
        <dbReference type="EMBL" id="RMB99538.1"/>
    </source>
</evidence>
<dbReference type="OrthoDB" id="6133115at2759"/>
<reference evidence="1 2" key="1">
    <citation type="submission" date="2018-07" db="EMBL/GenBank/DDBJ databases">
        <title>A high quality draft genome assembly of the barn swallow (H. rustica rustica).</title>
        <authorList>
            <person name="Formenti G."/>
            <person name="Chiara M."/>
            <person name="Poveda L."/>
            <person name="Francoijs K.-J."/>
            <person name="Bonisoli-Alquati A."/>
            <person name="Canova L."/>
            <person name="Gianfranceschi L."/>
            <person name="Horner D.S."/>
            <person name="Saino N."/>
        </authorList>
    </citation>
    <scope>NUCLEOTIDE SEQUENCE [LARGE SCALE GENOMIC DNA]</scope>
    <source>
        <strain evidence="1">Chelidonia</strain>
        <tissue evidence="1">Blood</tissue>
    </source>
</reference>
<keyword evidence="2" id="KW-1185">Reference proteome</keyword>
<protein>
    <submittedName>
        <fullName evidence="1">Uncharacterized protein</fullName>
    </submittedName>
</protein>
<name>A0A3M0JFC4_HIRRU</name>
<sequence length="100" mass="11386">MKLVFMGPEAFNFRKCVNTSGFNPAGLQGEMQSSLLCLDRQAAIWTAGQMFMVLEKGSTSGKVDHSRWEVDRIVFCVFLEADYKIFKKKMGEFFPLGYDI</sequence>
<proteinExistence type="predicted"/>
<dbReference type="AlphaFoldDB" id="A0A3M0JFC4"/>
<evidence type="ECO:0000313" key="2">
    <source>
        <dbReference type="Proteomes" id="UP000269221"/>
    </source>
</evidence>
<organism evidence="1 2">
    <name type="scientific">Hirundo rustica rustica</name>
    <dbReference type="NCBI Taxonomy" id="333673"/>
    <lineage>
        <taxon>Eukaryota</taxon>
        <taxon>Metazoa</taxon>
        <taxon>Chordata</taxon>
        <taxon>Craniata</taxon>
        <taxon>Vertebrata</taxon>
        <taxon>Euteleostomi</taxon>
        <taxon>Archelosauria</taxon>
        <taxon>Archosauria</taxon>
        <taxon>Dinosauria</taxon>
        <taxon>Saurischia</taxon>
        <taxon>Theropoda</taxon>
        <taxon>Coelurosauria</taxon>
        <taxon>Aves</taxon>
        <taxon>Neognathae</taxon>
        <taxon>Neoaves</taxon>
        <taxon>Telluraves</taxon>
        <taxon>Australaves</taxon>
        <taxon>Passeriformes</taxon>
        <taxon>Sylvioidea</taxon>
        <taxon>Hirundinidae</taxon>
        <taxon>Hirundo</taxon>
    </lineage>
</organism>
<dbReference type="EMBL" id="QRBI01000149">
    <property type="protein sequence ID" value="RMB99538.1"/>
    <property type="molecule type" value="Genomic_DNA"/>
</dbReference>
<dbReference type="Proteomes" id="UP000269221">
    <property type="component" value="Unassembled WGS sequence"/>
</dbReference>
<accession>A0A3M0JFC4</accession>